<comment type="caution">
    <text evidence="1">The sequence shown here is derived from an EMBL/GenBank/DDBJ whole genome shotgun (WGS) entry which is preliminary data.</text>
</comment>
<gene>
    <name evidence="1" type="ORF">DERYTH_LOCUS7869</name>
</gene>
<protein>
    <submittedName>
        <fullName evidence="1">13735_t:CDS:1</fullName>
    </submittedName>
</protein>
<dbReference type="AlphaFoldDB" id="A0A9N9CL18"/>
<keyword evidence="2" id="KW-1185">Reference proteome</keyword>
<organism evidence="1 2">
    <name type="scientific">Dentiscutata erythropus</name>
    <dbReference type="NCBI Taxonomy" id="1348616"/>
    <lineage>
        <taxon>Eukaryota</taxon>
        <taxon>Fungi</taxon>
        <taxon>Fungi incertae sedis</taxon>
        <taxon>Mucoromycota</taxon>
        <taxon>Glomeromycotina</taxon>
        <taxon>Glomeromycetes</taxon>
        <taxon>Diversisporales</taxon>
        <taxon>Gigasporaceae</taxon>
        <taxon>Dentiscutata</taxon>
    </lineage>
</organism>
<dbReference type="Proteomes" id="UP000789405">
    <property type="component" value="Unassembled WGS sequence"/>
</dbReference>
<accession>A0A9N9CL18</accession>
<sequence>MLDKEITKLQKAFLVQPFLSEFGNGKSNLYEPEDAFFSNELGHSIFNNMKRAKGDFSKRFYYEITYCIKFRW</sequence>
<dbReference type="EMBL" id="CAJVPY010003922">
    <property type="protein sequence ID" value="CAG8605605.1"/>
    <property type="molecule type" value="Genomic_DNA"/>
</dbReference>
<evidence type="ECO:0000313" key="2">
    <source>
        <dbReference type="Proteomes" id="UP000789405"/>
    </source>
</evidence>
<evidence type="ECO:0000313" key="1">
    <source>
        <dbReference type="EMBL" id="CAG8605605.1"/>
    </source>
</evidence>
<reference evidence="1" key="1">
    <citation type="submission" date="2021-06" db="EMBL/GenBank/DDBJ databases">
        <authorList>
            <person name="Kallberg Y."/>
            <person name="Tangrot J."/>
            <person name="Rosling A."/>
        </authorList>
    </citation>
    <scope>NUCLEOTIDE SEQUENCE</scope>
    <source>
        <strain evidence="1">MA453B</strain>
    </source>
</reference>
<proteinExistence type="predicted"/>
<name>A0A9N9CL18_9GLOM</name>